<feature type="signal peptide" evidence="1">
    <location>
        <begin position="1"/>
        <end position="24"/>
    </location>
</feature>
<organism evidence="2 3">
    <name type="scientific">Alterisphingorhabdus coralli</name>
    <dbReference type="NCBI Taxonomy" id="3071408"/>
    <lineage>
        <taxon>Bacteria</taxon>
        <taxon>Pseudomonadati</taxon>
        <taxon>Pseudomonadota</taxon>
        <taxon>Alphaproteobacteria</taxon>
        <taxon>Sphingomonadales</taxon>
        <taxon>Sphingomonadaceae</taxon>
        <taxon>Alterisphingorhabdus (ex Yan et al. 2024)</taxon>
    </lineage>
</organism>
<evidence type="ECO:0000313" key="2">
    <source>
        <dbReference type="EMBL" id="WOE76445.1"/>
    </source>
</evidence>
<evidence type="ECO:0000313" key="3">
    <source>
        <dbReference type="Proteomes" id="UP001302429"/>
    </source>
</evidence>
<sequence length="200" mass="22629">MRPVLSTLAATLLLTSFPTAPAFAGWKLIESGSENMLKKGGMTVTANGDWNRQTSRPGKKAEEWTMDGFSLNRVAFYGEIVTGDTLYKDRNKKERPLPTFDSSMLPPDIINWFEATIRIVRETAIFEVDNVQPFEFSGNPGFRFTYSYVDGDELKRRGDAAGAMIDGKFYMMDYSAADIHYFDKDHDKFEAMLQSLRVTS</sequence>
<keyword evidence="3" id="KW-1185">Reference proteome</keyword>
<dbReference type="Proteomes" id="UP001302429">
    <property type="component" value="Chromosome"/>
</dbReference>
<protein>
    <submittedName>
        <fullName evidence="2">Uncharacterized protein</fullName>
    </submittedName>
</protein>
<dbReference type="RefSeq" id="WP_317084149.1">
    <property type="nucleotide sequence ID" value="NZ_CP136594.1"/>
</dbReference>
<reference evidence="2 3" key="1">
    <citation type="submission" date="2023-10" db="EMBL/GenBank/DDBJ databases">
        <title>Complete genome sequence of a Sphingomonadaceae bacterium.</title>
        <authorList>
            <person name="Yan C."/>
        </authorList>
    </citation>
    <scope>NUCLEOTIDE SEQUENCE [LARGE SCALE GENOMIC DNA]</scope>
    <source>
        <strain evidence="2 3">SCSIO 66989</strain>
    </source>
</reference>
<dbReference type="EMBL" id="CP136594">
    <property type="protein sequence ID" value="WOE76445.1"/>
    <property type="molecule type" value="Genomic_DNA"/>
</dbReference>
<gene>
    <name evidence="2" type="ORF">RB602_06950</name>
</gene>
<dbReference type="AlphaFoldDB" id="A0AA97I364"/>
<name>A0AA97I364_9SPHN</name>
<feature type="chain" id="PRO_5041654918" evidence="1">
    <location>
        <begin position="25"/>
        <end position="200"/>
    </location>
</feature>
<dbReference type="KEGG" id="acoa:RB602_06950"/>
<accession>A0AA97I364</accession>
<proteinExistence type="predicted"/>
<keyword evidence="1" id="KW-0732">Signal</keyword>
<evidence type="ECO:0000256" key="1">
    <source>
        <dbReference type="SAM" id="SignalP"/>
    </source>
</evidence>